<dbReference type="AlphaFoldDB" id="Q0DHS7"/>
<reference evidence="3" key="4">
    <citation type="journal article" date="2007" name="Genome Res.">
        <title>Curated Genome Annotation of Oryza sativa ssp. japonica and Comparative Genome Analysis with Arabidopsis thaliana.</title>
        <authorList>
            <consortium name="The Rice Annotation Project (RAP)"/>
            <person name="Itoh T."/>
            <person name="Tanaka T."/>
            <person name="Barrero R.A."/>
            <person name="Yamasaki C."/>
            <person name="Fujii Y."/>
            <person name="Hilton P.B."/>
            <person name="Antonio B.A."/>
            <person name="Aono H."/>
            <person name="Apweiler R."/>
            <person name="Bruskiewich R."/>
            <person name="Bureau T."/>
            <person name="Burr F."/>
            <person name="Costa de Oliveira A."/>
            <person name="Fuks G."/>
            <person name="Habara T."/>
            <person name="Haberer G."/>
            <person name="Han B."/>
            <person name="Harada E."/>
            <person name="Hiraki A.T."/>
            <person name="Hirochika H."/>
            <person name="Hoen D."/>
            <person name="Hokari H."/>
            <person name="Hosokawa S."/>
            <person name="Hsing Y."/>
            <person name="Ikawa H."/>
            <person name="Ikeo K."/>
            <person name="Imanishi T."/>
            <person name="Ito Y."/>
            <person name="Jaiswal P."/>
            <person name="Kanno M."/>
            <person name="Kawahara Y."/>
            <person name="Kawamura T."/>
            <person name="Kawashima H."/>
            <person name="Khurana J.P."/>
            <person name="Kikuchi S."/>
            <person name="Komatsu S."/>
            <person name="Koyanagi K.O."/>
            <person name="Kubooka H."/>
            <person name="Lieberherr D."/>
            <person name="Lin Y.C."/>
            <person name="Lonsdale D."/>
            <person name="Matsumoto T."/>
            <person name="Matsuya A."/>
            <person name="McCombie W.R."/>
            <person name="Messing J."/>
            <person name="Miyao A."/>
            <person name="Mulder N."/>
            <person name="Nagamura Y."/>
            <person name="Nam J."/>
            <person name="Namiki N."/>
            <person name="Numa H."/>
            <person name="Nurimoto S."/>
            <person name="O'donovan C."/>
            <person name="Ohyanagi H."/>
            <person name="Okido T."/>
            <person name="Oota S."/>
            <person name="Osato N."/>
            <person name="Palmer L.E."/>
            <person name="Quetier F."/>
            <person name="Raghuvanshi S."/>
            <person name="Saichi N."/>
            <person name="Sakai H."/>
            <person name="Sakai Y."/>
            <person name="Sakata K."/>
            <person name="Sakurai T."/>
            <person name="Sato F."/>
            <person name="Sato Y."/>
            <person name="Schoof H."/>
            <person name="Seki M."/>
            <person name="Shibata M."/>
            <person name="Shimizu Y."/>
            <person name="Shinozaki K."/>
            <person name="Shinso Y."/>
            <person name="Singh N.K."/>
            <person name="Smith-White B."/>
            <person name="Takeda J."/>
            <person name="Tanino M."/>
            <person name="Tatusova T."/>
            <person name="Thongjuea S."/>
            <person name="Todokoro F."/>
            <person name="Tsugane M."/>
            <person name="Tyagi A.K."/>
            <person name="Vanavichit A."/>
            <person name="Wang A."/>
            <person name="Wing R.A."/>
            <person name="Yamaguchi K."/>
            <person name="Yamamoto M."/>
            <person name="Yamamoto N."/>
            <person name="Yu Y."/>
            <person name="Zhang H."/>
            <person name="Zhao Q."/>
            <person name="Higo K."/>
            <person name="Burr B."/>
            <person name="Gojobori T."/>
            <person name="Sasaki T."/>
        </authorList>
    </citation>
    <scope>NUCLEOTIDE SEQUENCE</scope>
</reference>
<dbReference type="Gramene" id="Os05t0445000-01">
    <property type="protein sequence ID" value="Os05t0445000-01"/>
    <property type="gene ID" value="Os05g0445000"/>
</dbReference>
<feature type="region of interest" description="Disordered" evidence="1">
    <location>
        <begin position="179"/>
        <end position="229"/>
    </location>
</feature>
<feature type="compositionally biased region" description="Basic and acidic residues" evidence="1">
    <location>
        <begin position="207"/>
        <end position="216"/>
    </location>
</feature>
<evidence type="ECO:0000313" key="4">
    <source>
        <dbReference type="Proteomes" id="UP000000763"/>
    </source>
</evidence>
<reference evidence="2" key="1">
    <citation type="submission" date="2004-09" db="EMBL/GenBank/DDBJ databases">
        <title>Oryza sativa PAC P0615D12 genomic sequence.</title>
        <authorList>
            <person name="Chow T.-Y."/>
            <person name="Hsing Y.-I.C."/>
            <person name="Chen C.-S."/>
            <person name="Chen H.-H."/>
            <person name="Liu S.-M."/>
            <person name="Chao Y.-T."/>
            <person name="Chang S.-J."/>
            <person name="Chen H.-C."/>
            <person name="Chen S.-K."/>
            <person name="Chen T.-R."/>
            <person name="Chen Y.-L."/>
            <person name="Cheng C.-H."/>
            <person name="Chung C.-I."/>
            <person name="Han S.-Y."/>
            <person name="Hsiao S.-H."/>
            <person name="Hsiung J.-N."/>
            <person name="Hsu C.-H."/>
            <person name="Huang J.-J."/>
            <person name="Kau P.-I."/>
            <person name="Lee M.-C."/>
            <person name="Leu H.-L."/>
            <person name="Li Y.-F."/>
            <person name="Lin S.-J."/>
            <person name="Lin Y.-C."/>
            <person name="Wu S.-W."/>
            <person name="Yu C.-Y."/>
            <person name="Yu S.-W."/>
            <person name="Wu H.-P."/>
            <person name="Shaw J.-F."/>
        </authorList>
    </citation>
    <scope>NUCLEOTIDE SEQUENCE</scope>
</reference>
<reference evidence="3" key="5">
    <citation type="journal article" date="2008" name="Nucleic Acids Res.">
        <title>The Rice Annotation Project Database (RAP-DB): 2008 update.</title>
        <authorList>
            <consortium name="The Rice Annotation Project (RAP)"/>
            <person name="Tanaka T."/>
            <person name="Antonio B.A."/>
            <person name="Kikuchi S."/>
            <person name="Matsumoto T."/>
            <person name="Nagamura Y."/>
            <person name="Numa H."/>
            <person name="Sakai H."/>
            <person name="Wu J."/>
            <person name="Itoh T."/>
            <person name="Sasaki T."/>
            <person name="Aono R."/>
            <person name="Fujii Y."/>
            <person name="Habara T."/>
            <person name="Harada E."/>
            <person name="Kanno M."/>
            <person name="Kawahara Y."/>
            <person name="Kawashima H."/>
            <person name="Kubooka H."/>
            <person name="Matsuya A."/>
            <person name="Nakaoka H."/>
            <person name="Saichi N."/>
            <person name="Sanbonmatsu R."/>
            <person name="Sato Y."/>
            <person name="Shinso Y."/>
            <person name="Suzuki M."/>
            <person name="Takeda J."/>
            <person name="Tanino M."/>
            <person name="Todokoro F."/>
            <person name="Yamaguchi K."/>
            <person name="Yamamoto N."/>
            <person name="Yamasaki C."/>
            <person name="Imanishi T."/>
            <person name="Okido T."/>
            <person name="Tada M."/>
            <person name="Ikeo K."/>
            <person name="Tateno Y."/>
            <person name="Gojobori T."/>
            <person name="Lin Y.C."/>
            <person name="Wei F.J."/>
            <person name="Hsing Y.I."/>
            <person name="Zhao Q."/>
            <person name="Han B."/>
            <person name="Kramer M.R."/>
            <person name="McCombie R.W."/>
            <person name="Lonsdale D."/>
            <person name="O'Donovan C.C."/>
            <person name="Whitfield E.J."/>
            <person name="Apweiler R."/>
            <person name="Koyanagi K.O."/>
            <person name="Khurana J.P."/>
            <person name="Raghuvanshi S."/>
            <person name="Singh N.K."/>
            <person name="Tyagi A.K."/>
            <person name="Haberer G."/>
            <person name="Fujisawa M."/>
            <person name="Hosokawa S."/>
            <person name="Ito Y."/>
            <person name="Ikawa H."/>
            <person name="Shibata M."/>
            <person name="Yamamoto M."/>
            <person name="Bruskiewich R.M."/>
            <person name="Hoen D.R."/>
            <person name="Bureau TE."/>
            <person name="Namiki N."/>
            <person name="Ohyanagi H."/>
            <person name="Sakai Y."/>
            <person name="Nobushima S."/>
            <person name="Sakata K."/>
            <person name="Barrero R.A."/>
            <person name="Sato Y."/>
            <person name="Souvorov A."/>
            <person name="Smith-White B."/>
            <person name="Tatusova T."/>
            <person name="An S."/>
            <person name="An G."/>
            <person name="OOta S."/>
            <person name="Fuks G."/>
            <person name="Messing J."/>
            <person name="Christie K.R."/>
            <person name="Lieberherr D."/>
            <person name="Kim H."/>
            <person name="Zuccolo A."/>
            <person name="Wing R.A."/>
            <person name="Nobuta K."/>
            <person name="Green P.J."/>
            <person name="Lu C."/>
            <person name="Meyers BC."/>
            <person name="Chaparro C."/>
            <person name="Piegu B."/>
            <person name="Panaud O."/>
            <person name="Echeverria M."/>
        </authorList>
    </citation>
    <scope>NUCLEOTIDE SEQUENCE</scope>
</reference>
<feature type="compositionally biased region" description="Basic residues" evidence="1">
    <location>
        <begin position="180"/>
        <end position="195"/>
    </location>
</feature>
<organism evidence="3 4">
    <name type="scientific">Oryza sativa subsp. japonica</name>
    <name type="common">Rice</name>
    <dbReference type="NCBI Taxonomy" id="39947"/>
    <lineage>
        <taxon>Eukaryota</taxon>
        <taxon>Viridiplantae</taxon>
        <taxon>Streptophyta</taxon>
        <taxon>Embryophyta</taxon>
        <taxon>Tracheophyta</taxon>
        <taxon>Spermatophyta</taxon>
        <taxon>Magnoliopsida</taxon>
        <taxon>Liliopsida</taxon>
        <taxon>Poales</taxon>
        <taxon>Poaceae</taxon>
        <taxon>BOP clade</taxon>
        <taxon>Oryzoideae</taxon>
        <taxon>Oryzeae</taxon>
        <taxon>Oryzinae</taxon>
        <taxon>Oryza</taxon>
        <taxon>Oryza sativa</taxon>
    </lineage>
</organism>
<reference evidence="3" key="3">
    <citation type="journal article" date="2006" name="Nucleic Acids Res.">
        <title>The Rice Annotation Project Database (RAP-DB): hub for Oryza sativa ssp. japonica genome information.</title>
        <authorList>
            <person name="Ohyanagi H."/>
            <person name="Tanaka T."/>
            <person name="Sakai H."/>
            <person name="Shigemoto Y."/>
            <person name="Yamaguchi K."/>
            <person name="Habara T."/>
            <person name="Fujii Y."/>
            <person name="Antonio B.A."/>
            <person name="Nagamura Y."/>
            <person name="Imanishi T."/>
            <person name="Ikeo K."/>
            <person name="Itoh T."/>
            <person name="Gojobori T."/>
            <person name="Sasaki T."/>
        </authorList>
    </citation>
    <scope>NUCLEOTIDE SEQUENCE</scope>
</reference>
<gene>
    <name evidence="3" type="ordered locus">Os05g0445000</name>
    <name evidence="2" type="ORF">P0615D12.4</name>
</gene>
<protein>
    <submittedName>
        <fullName evidence="3">Os05g0445000 protein</fullName>
    </submittedName>
</protein>
<reference evidence="4" key="6">
    <citation type="journal article" date="2008" name="Nucleic Acids Res.">
        <title>The rice annotation project database (RAP-DB): 2008 update.</title>
        <authorList>
            <consortium name="The rice annotation project (RAP)"/>
        </authorList>
    </citation>
    <scope>GENOME REANNOTATION</scope>
    <source>
        <strain evidence="4">cv. Nipponbare</strain>
    </source>
</reference>
<dbReference type="EMBL" id="AC137004">
    <property type="protein sequence ID" value="AAU44274.1"/>
    <property type="molecule type" value="Genomic_DNA"/>
</dbReference>
<evidence type="ECO:0000313" key="2">
    <source>
        <dbReference type="EMBL" id="AAU44274.1"/>
    </source>
</evidence>
<feature type="compositionally biased region" description="Basic and acidic residues" evidence="1">
    <location>
        <begin position="68"/>
        <end position="95"/>
    </location>
</feature>
<proteinExistence type="predicted"/>
<accession>Q0DHS7</accession>
<feature type="region of interest" description="Disordered" evidence="1">
    <location>
        <begin position="1"/>
        <end position="23"/>
    </location>
</feature>
<feature type="region of interest" description="Disordered" evidence="1">
    <location>
        <begin position="60"/>
        <end position="95"/>
    </location>
</feature>
<evidence type="ECO:0000313" key="3">
    <source>
        <dbReference type="EMBL" id="BAF17596.1"/>
    </source>
</evidence>
<reference evidence="3 4" key="2">
    <citation type="journal article" date="2005" name="Nature">
        <title>The map-based sequence of the rice genome.</title>
        <authorList>
            <consortium name="International rice genome sequencing project (IRGSP)"/>
            <person name="Matsumoto T."/>
            <person name="Wu J."/>
            <person name="Kanamori H."/>
            <person name="Katayose Y."/>
            <person name="Fujisawa M."/>
            <person name="Namiki N."/>
            <person name="Mizuno H."/>
            <person name="Yamamoto K."/>
            <person name="Antonio B.A."/>
            <person name="Baba T."/>
            <person name="Sakata K."/>
            <person name="Nagamura Y."/>
            <person name="Aoki H."/>
            <person name="Arikawa K."/>
            <person name="Arita K."/>
            <person name="Bito T."/>
            <person name="Chiden Y."/>
            <person name="Fujitsuka N."/>
            <person name="Fukunaka R."/>
            <person name="Hamada M."/>
            <person name="Harada C."/>
            <person name="Hayashi A."/>
            <person name="Hijishita S."/>
            <person name="Honda M."/>
            <person name="Hosokawa S."/>
            <person name="Ichikawa Y."/>
            <person name="Idonuma A."/>
            <person name="Iijima M."/>
            <person name="Ikeda M."/>
            <person name="Ikeno M."/>
            <person name="Ito K."/>
            <person name="Ito S."/>
            <person name="Ito T."/>
            <person name="Ito Y."/>
            <person name="Ito Y."/>
            <person name="Iwabuchi A."/>
            <person name="Kamiya K."/>
            <person name="Karasawa W."/>
            <person name="Kurita K."/>
            <person name="Katagiri S."/>
            <person name="Kikuta A."/>
            <person name="Kobayashi H."/>
            <person name="Kobayashi N."/>
            <person name="Machita K."/>
            <person name="Maehara T."/>
            <person name="Masukawa M."/>
            <person name="Mizubayashi T."/>
            <person name="Mukai Y."/>
            <person name="Nagasaki H."/>
            <person name="Nagata Y."/>
            <person name="Naito S."/>
            <person name="Nakashima M."/>
            <person name="Nakama Y."/>
            <person name="Nakamichi Y."/>
            <person name="Nakamura M."/>
            <person name="Meguro A."/>
            <person name="Negishi M."/>
            <person name="Ohta I."/>
            <person name="Ohta T."/>
            <person name="Okamoto M."/>
            <person name="Ono N."/>
            <person name="Saji S."/>
            <person name="Sakaguchi M."/>
            <person name="Sakai K."/>
            <person name="Shibata M."/>
            <person name="Shimokawa T."/>
            <person name="Song J."/>
            <person name="Takazaki Y."/>
            <person name="Terasawa K."/>
            <person name="Tsugane M."/>
            <person name="Tsuji K."/>
            <person name="Ueda S."/>
            <person name="Waki K."/>
            <person name="Yamagata H."/>
            <person name="Yamamoto M."/>
            <person name="Yamamoto S."/>
            <person name="Yamane H."/>
            <person name="Yoshiki S."/>
            <person name="Yoshihara R."/>
            <person name="Yukawa K."/>
            <person name="Zhong H."/>
            <person name="Yano M."/>
            <person name="Yuan Q."/>
            <person name="Ouyang S."/>
            <person name="Liu J."/>
            <person name="Jones K.M."/>
            <person name="Gansberger K."/>
            <person name="Moffat K."/>
            <person name="Hill J."/>
            <person name="Bera J."/>
            <person name="Fadrosh D."/>
            <person name="Jin S."/>
            <person name="Johri S."/>
            <person name="Kim M."/>
            <person name="Overton L."/>
            <person name="Reardon M."/>
            <person name="Tsitrin T."/>
            <person name="Vuong H."/>
            <person name="Weaver B."/>
            <person name="Ciecko A."/>
            <person name="Tallon L."/>
            <person name="Jackson J."/>
            <person name="Pai G."/>
            <person name="Aken S.V."/>
            <person name="Utterback T."/>
            <person name="Reidmuller S."/>
            <person name="Feldblyum T."/>
            <person name="Hsiao J."/>
            <person name="Zismann V."/>
            <person name="Iobst S."/>
            <person name="de Vazeille A.R."/>
            <person name="Buell C.R."/>
            <person name="Ying K."/>
            <person name="Li Y."/>
            <person name="Lu T."/>
            <person name="Huang Y."/>
            <person name="Zhao Q."/>
            <person name="Feng Q."/>
            <person name="Zhang L."/>
            <person name="Zhu J."/>
            <person name="Weng Q."/>
            <person name="Mu J."/>
            <person name="Lu Y."/>
            <person name="Fan D."/>
            <person name="Liu Y."/>
            <person name="Guan J."/>
            <person name="Zhang Y."/>
            <person name="Yu S."/>
            <person name="Liu X."/>
            <person name="Zhang Y."/>
            <person name="Hong G."/>
            <person name="Han B."/>
            <person name="Choisne N."/>
            <person name="Demange N."/>
            <person name="Orjeda G."/>
            <person name="Samain S."/>
            <person name="Cattolico L."/>
            <person name="Pelletier E."/>
            <person name="Couloux A."/>
            <person name="Segurens B."/>
            <person name="Wincker P."/>
            <person name="D'Hont A."/>
            <person name="Scarpelli C."/>
            <person name="Weissenbach J."/>
            <person name="Salanoubat M."/>
            <person name="Quetier F."/>
            <person name="Yu Y."/>
            <person name="Kim H.R."/>
            <person name="Rambo T."/>
            <person name="Currie J."/>
            <person name="Collura K."/>
            <person name="Luo M."/>
            <person name="Yang T."/>
            <person name="Ammiraju J.S.S."/>
            <person name="Engler F."/>
            <person name="Soderlund C."/>
            <person name="Wing R.A."/>
            <person name="Palmer L.E."/>
            <person name="de la Bastide M."/>
            <person name="Spiegel L."/>
            <person name="Nascimento L."/>
            <person name="Zutavern T."/>
            <person name="O'Shaughnessy A."/>
            <person name="Dike S."/>
            <person name="Dedhia N."/>
            <person name="Preston R."/>
            <person name="Balija V."/>
            <person name="McCombie W.R."/>
            <person name="Chow T."/>
            <person name="Chen H."/>
            <person name="Chung M."/>
            <person name="Chen C."/>
            <person name="Shaw J."/>
            <person name="Wu H."/>
            <person name="Hsiao K."/>
            <person name="Chao Y."/>
            <person name="Chu M."/>
            <person name="Cheng C."/>
            <person name="Hour A."/>
            <person name="Lee P."/>
            <person name="Lin S."/>
            <person name="Lin Y."/>
            <person name="Liou J."/>
            <person name="Liu S."/>
            <person name="Hsing Y."/>
            <person name="Raghuvanshi S."/>
            <person name="Mohanty A."/>
            <person name="Bharti A.K."/>
            <person name="Gaur A."/>
            <person name="Gupta V."/>
            <person name="Kumar D."/>
            <person name="Ravi V."/>
            <person name="Vij S."/>
            <person name="Kapur A."/>
            <person name="Khurana P."/>
            <person name="Khurana P."/>
            <person name="Khurana J.P."/>
            <person name="Tyagi A.K."/>
            <person name="Gaikwad K."/>
            <person name="Singh A."/>
            <person name="Dalal V."/>
            <person name="Srivastava S."/>
            <person name="Dixit A."/>
            <person name="Pal A.K."/>
            <person name="Ghazi I.A."/>
            <person name="Yadav M."/>
            <person name="Pandit A."/>
            <person name="Bhargava A."/>
            <person name="Sureshbabu K."/>
            <person name="Batra K."/>
            <person name="Sharma T.R."/>
            <person name="Mohapatra T."/>
            <person name="Singh N.K."/>
            <person name="Messing J."/>
            <person name="Nelson A.B."/>
            <person name="Fuks G."/>
            <person name="Kavchok S."/>
            <person name="Keizer G."/>
            <person name="Linton E."/>
            <person name="Llaca V."/>
            <person name="Song R."/>
            <person name="Tanyolac B."/>
            <person name="Young S."/>
            <person name="Ho-Il K."/>
            <person name="Hahn J.H."/>
            <person name="Sangsakoo G."/>
            <person name="Vanavichit A."/>
            <person name="de Mattos Luiz.A.T."/>
            <person name="Zimmer P.D."/>
            <person name="Malone G."/>
            <person name="Dellagostin O."/>
            <person name="de Oliveira A.C."/>
            <person name="Bevan M."/>
            <person name="Bancroft I."/>
            <person name="Minx P."/>
            <person name="Cordum H."/>
            <person name="Wilson R."/>
            <person name="Cheng Z."/>
            <person name="Jin W."/>
            <person name="Jiang J."/>
            <person name="Leong S.A."/>
            <person name="Iwama H."/>
            <person name="Gojobori T."/>
            <person name="Itoh T."/>
            <person name="Niimura Y."/>
            <person name="Fujii Y."/>
            <person name="Habara T."/>
            <person name="Sakai H."/>
            <person name="Sato Y."/>
            <person name="Wilson G."/>
            <person name="Kumar K."/>
            <person name="McCouch S."/>
            <person name="Juretic N."/>
            <person name="Hoen D."/>
            <person name="Wright S."/>
            <person name="Bruskiewich R."/>
            <person name="Bureau T."/>
            <person name="Miyao A."/>
            <person name="Hirochika H."/>
            <person name="Nishikawa T."/>
            <person name="Kadowaki K."/>
            <person name="Sugiura M."/>
            <person name="Burr B."/>
            <person name="Sasaki T."/>
        </authorList>
    </citation>
    <scope>NUCLEOTIDE SEQUENCE [LARGE SCALE GENOMIC DNA]</scope>
    <source>
        <strain evidence="4">cv. Nipponbare</strain>
    </source>
</reference>
<dbReference type="KEGG" id="dosa:Os05g0445000"/>
<name>Q0DHS7_ORYSJ</name>
<dbReference type="EMBL" id="AP008211">
    <property type="protein sequence ID" value="BAF17596.1"/>
    <property type="molecule type" value="Genomic_DNA"/>
</dbReference>
<reference evidence="3" key="8">
    <citation type="submission" date="2012-08" db="EMBL/GenBank/DDBJ databases">
        <title>The Second Rice Annotation Project Meeting (RAP2).</title>
        <authorList>
            <consortium name="The Rice Annotation Project (RAP)"/>
        </authorList>
    </citation>
    <scope>NUCLEOTIDE SEQUENCE</scope>
</reference>
<evidence type="ECO:0000256" key="1">
    <source>
        <dbReference type="SAM" id="MobiDB-lite"/>
    </source>
</evidence>
<sequence>MHGHRRSPGREHRRRVERVRERRYRQRKLEAAGVEAEGDLAYAVEREAAEDVLEIQQPLAPVAGGRAKQRDEAAPQFRGHDVRREGSYRRRGELSRGELALEEPAVAVDVEYAAAEEVGEDGREGGTLGVVVEAAAQHVVDGGRVGGEHVPEHVHVHGSPRRAAQQVRVPVAEVVELARPRRGHVRLAHRARAPPRRPQPLQSQQQREGHRARGRDEEDGGNLRLQGAR</sequence>
<dbReference type="Proteomes" id="UP000000763">
    <property type="component" value="Chromosome 5"/>
</dbReference>
<reference evidence="3" key="7">
    <citation type="submission" date="2012-08" db="EMBL/GenBank/DDBJ databases">
        <title>Oryza sativa nipponbare(GA3) genomic DNA, chromosome 5.</title>
        <authorList>
            <consortium name="IRGSP(International Rice Genome Sequencing Project)"/>
        </authorList>
    </citation>
    <scope>NUCLEOTIDE SEQUENCE</scope>
</reference>